<dbReference type="PROSITE" id="PS50109">
    <property type="entry name" value="HIS_KIN"/>
    <property type="match status" value="1"/>
</dbReference>
<feature type="domain" description="HAMP" evidence="15">
    <location>
        <begin position="187"/>
        <end position="239"/>
    </location>
</feature>
<dbReference type="EC" id="2.7.13.3" evidence="3"/>
<evidence type="ECO:0000259" key="15">
    <source>
        <dbReference type="PROSITE" id="PS50885"/>
    </source>
</evidence>
<comment type="subcellular location">
    <subcellularLocation>
        <location evidence="2">Cell membrane</location>
        <topology evidence="2">Multi-pass membrane protein</topology>
    </subcellularLocation>
</comment>
<keyword evidence="5" id="KW-0597">Phosphoprotein</keyword>
<dbReference type="Gene3D" id="1.10.287.130">
    <property type="match status" value="1"/>
</dbReference>
<evidence type="ECO:0000256" key="8">
    <source>
        <dbReference type="ARBA" id="ARBA00022741"/>
    </source>
</evidence>
<evidence type="ECO:0000256" key="1">
    <source>
        <dbReference type="ARBA" id="ARBA00000085"/>
    </source>
</evidence>
<feature type="domain" description="Histidine kinase" evidence="14">
    <location>
        <begin position="247"/>
        <end position="457"/>
    </location>
</feature>
<reference evidence="16 17" key="1">
    <citation type="submission" date="2021-03" db="EMBL/GenBank/DDBJ databases">
        <title>Sequencing the genomes of 1000 actinobacteria strains.</title>
        <authorList>
            <person name="Klenk H.-P."/>
        </authorList>
    </citation>
    <scope>NUCLEOTIDE SEQUENCE [LARGE SCALE GENOMIC DNA]</scope>
    <source>
        <strain evidence="16 17">DSM 44580</strain>
    </source>
</reference>
<evidence type="ECO:0000313" key="17">
    <source>
        <dbReference type="Proteomes" id="UP001519363"/>
    </source>
</evidence>
<keyword evidence="10" id="KW-0067">ATP-binding</keyword>
<gene>
    <name evidence="16" type="ORF">JOF53_008437</name>
</gene>
<dbReference type="Pfam" id="PF00512">
    <property type="entry name" value="HisKA"/>
    <property type="match status" value="1"/>
</dbReference>
<dbReference type="InterPro" id="IPR050980">
    <property type="entry name" value="2C_sensor_his_kinase"/>
</dbReference>
<dbReference type="SMART" id="SM00304">
    <property type="entry name" value="HAMP"/>
    <property type="match status" value="1"/>
</dbReference>
<evidence type="ECO:0000256" key="12">
    <source>
        <dbReference type="ARBA" id="ARBA00023012"/>
    </source>
</evidence>
<evidence type="ECO:0000256" key="7">
    <source>
        <dbReference type="ARBA" id="ARBA00022692"/>
    </source>
</evidence>
<dbReference type="InterPro" id="IPR005467">
    <property type="entry name" value="His_kinase_dom"/>
</dbReference>
<protein>
    <recommendedName>
        <fullName evidence="3">histidine kinase</fullName>
        <ecNumber evidence="3">2.7.13.3</ecNumber>
    </recommendedName>
</protein>
<keyword evidence="7 13" id="KW-0812">Transmembrane</keyword>
<dbReference type="CDD" id="cd00075">
    <property type="entry name" value="HATPase"/>
    <property type="match status" value="1"/>
</dbReference>
<evidence type="ECO:0000256" key="5">
    <source>
        <dbReference type="ARBA" id="ARBA00022553"/>
    </source>
</evidence>
<dbReference type="EMBL" id="JAGIOO010000001">
    <property type="protein sequence ID" value="MBP2479565.1"/>
    <property type="molecule type" value="Genomic_DNA"/>
</dbReference>
<keyword evidence="13" id="KW-0472">Membrane</keyword>
<dbReference type="SUPFAM" id="SSF47384">
    <property type="entry name" value="Homodimeric domain of signal transducing histidine kinase"/>
    <property type="match status" value="1"/>
</dbReference>
<evidence type="ECO:0000256" key="2">
    <source>
        <dbReference type="ARBA" id="ARBA00004651"/>
    </source>
</evidence>
<dbReference type="Gene3D" id="6.10.340.10">
    <property type="match status" value="1"/>
</dbReference>
<name>A0ABS5ASL3_9PSEU</name>
<keyword evidence="6" id="KW-0808">Transferase</keyword>
<keyword evidence="12" id="KW-0902">Two-component regulatory system</keyword>
<dbReference type="PANTHER" id="PTHR44936">
    <property type="entry name" value="SENSOR PROTEIN CREC"/>
    <property type="match status" value="1"/>
</dbReference>
<dbReference type="InterPro" id="IPR036097">
    <property type="entry name" value="HisK_dim/P_sf"/>
</dbReference>
<dbReference type="Pfam" id="PF00672">
    <property type="entry name" value="HAMP"/>
    <property type="match status" value="1"/>
</dbReference>
<dbReference type="SUPFAM" id="SSF55874">
    <property type="entry name" value="ATPase domain of HSP90 chaperone/DNA topoisomerase II/histidine kinase"/>
    <property type="match status" value="1"/>
</dbReference>
<keyword evidence="4" id="KW-1003">Cell membrane</keyword>
<evidence type="ECO:0000256" key="4">
    <source>
        <dbReference type="ARBA" id="ARBA00022475"/>
    </source>
</evidence>
<keyword evidence="9 16" id="KW-0418">Kinase</keyword>
<dbReference type="PANTHER" id="PTHR44936:SF10">
    <property type="entry name" value="SENSOR PROTEIN RSTB"/>
    <property type="match status" value="1"/>
</dbReference>
<keyword evidence="8" id="KW-0547">Nucleotide-binding</keyword>
<dbReference type="PROSITE" id="PS50885">
    <property type="entry name" value="HAMP"/>
    <property type="match status" value="1"/>
</dbReference>
<dbReference type="InterPro" id="IPR003661">
    <property type="entry name" value="HisK_dim/P_dom"/>
</dbReference>
<dbReference type="PRINTS" id="PR00344">
    <property type="entry name" value="BCTRLSENSOR"/>
</dbReference>
<dbReference type="Gene3D" id="3.30.565.10">
    <property type="entry name" value="Histidine kinase-like ATPase, C-terminal domain"/>
    <property type="match status" value="1"/>
</dbReference>
<evidence type="ECO:0000256" key="6">
    <source>
        <dbReference type="ARBA" id="ARBA00022679"/>
    </source>
</evidence>
<dbReference type="InterPro" id="IPR036890">
    <property type="entry name" value="HATPase_C_sf"/>
</dbReference>
<evidence type="ECO:0000313" key="16">
    <source>
        <dbReference type="EMBL" id="MBP2479565.1"/>
    </source>
</evidence>
<accession>A0ABS5ASL3</accession>
<evidence type="ECO:0000256" key="13">
    <source>
        <dbReference type="SAM" id="Phobius"/>
    </source>
</evidence>
<dbReference type="InterPro" id="IPR003594">
    <property type="entry name" value="HATPase_dom"/>
</dbReference>
<dbReference type="SUPFAM" id="SSF158472">
    <property type="entry name" value="HAMP domain-like"/>
    <property type="match status" value="1"/>
</dbReference>
<dbReference type="SMART" id="SM00388">
    <property type="entry name" value="HisKA"/>
    <property type="match status" value="1"/>
</dbReference>
<keyword evidence="17" id="KW-1185">Reference proteome</keyword>
<organism evidence="16 17">
    <name type="scientific">Crossiella equi</name>
    <dbReference type="NCBI Taxonomy" id="130796"/>
    <lineage>
        <taxon>Bacteria</taxon>
        <taxon>Bacillati</taxon>
        <taxon>Actinomycetota</taxon>
        <taxon>Actinomycetes</taxon>
        <taxon>Pseudonocardiales</taxon>
        <taxon>Pseudonocardiaceae</taxon>
        <taxon>Crossiella</taxon>
    </lineage>
</organism>
<dbReference type="Pfam" id="PF02518">
    <property type="entry name" value="HATPase_c"/>
    <property type="match status" value="1"/>
</dbReference>
<comment type="caution">
    <text evidence="16">The sequence shown here is derived from an EMBL/GenBank/DDBJ whole genome shotgun (WGS) entry which is preliminary data.</text>
</comment>
<dbReference type="InterPro" id="IPR003660">
    <property type="entry name" value="HAMP_dom"/>
</dbReference>
<evidence type="ECO:0000256" key="3">
    <source>
        <dbReference type="ARBA" id="ARBA00012438"/>
    </source>
</evidence>
<dbReference type="InterPro" id="IPR004358">
    <property type="entry name" value="Sig_transdc_His_kin-like_C"/>
</dbReference>
<comment type="catalytic activity">
    <reaction evidence="1">
        <text>ATP + protein L-histidine = ADP + protein N-phospho-L-histidine.</text>
        <dbReference type="EC" id="2.7.13.3"/>
    </reaction>
</comment>
<dbReference type="Proteomes" id="UP001519363">
    <property type="component" value="Unassembled WGS sequence"/>
</dbReference>
<keyword evidence="11 13" id="KW-1133">Transmembrane helix</keyword>
<evidence type="ECO:0000259" key="14">
    <source>
        <dbReference type="PROSITE" id="PS50109"/>
    </source>
</evidence>
<evidence type="ECO:0000256" key="11">
    <source>
        <dbReference type="ARBA" id="ARBA00022989"/>
    </source>
</evidence>
<evidence type="ECO:0000256" key="9">
    <source>
        <dbReference type="ARBA" id="ARBA00022777"/>
    </source>
</evidence>
<dbReference type="CDD" id="cd06225">
    <property type="entry name" value="HAMP"/>
    <property type="match status" value="1"/>
</dbReference>
<dbReference type="GO" id="GO:0016301">
    <property type="term" value="F:kinase activity"/>
    <property type="evidence" value="ECO:0007669"/>
    <property type="project" value="UniProtKB-KW"/>
</dbReference>
<sequence length="458" mass="49329">MSTARRLPGMTLRWRVAVAFGLVAFLITSVLAAATWGLASDYMLRQREQSALRQASVNVTLLDRSLREGAQSLDELLTGLTSGADSTILLRRADSWVTSGHQADARVLPQSFRELARQGVPATQRIRVHGEPALAVTLPITAERGSYTELFPLVALDRAFRFLSTLLIAGTLAAGLSGVLLGLWTSRRALRPLTEFTEAAARVAAGDLAARLPQHRDPDLAPLATTFNNTAQTLDDRVRQDARFASDVSHELRSPLTTMVNAVAVIHRRRAELPTPAQRAADLLASVVGGFQRLVVDLLEISRNYQTADDDDLELVDLGALVRNVVDDRSPAPELDLPSLAPLVLGDRRRLDRVLANLLDNAEAHAGGAVRVRLTGTGERARLEVEDNGPGVPGELRERIFERFARGSRSGQRGSDSGSGLGLALVAQHVARHGGAVWVEDRPGGGARFVVELPQAGG</sequence>
<proteinExistence type="predicted"/>
<evidence type="ECO:0000256" key="10">
    <source>
        <dbReference type="ARBA" id="ARBA00022840"/>
    </source>
</evidence>
<dbReference type="RefSeq" id="WP_086780972.1">
    <property type="nucleotide sequence ID" value="NZ_JAGIOO010000001.1"/>
</dbReference>
<feature type="transmembrane region" description="Helical" evidence="13">
    <location>
        <begin position="159"/>
        <end position="184"/>
    </location>
</feature>
<dbReference type="SMART" id="SM00387">
    <property type="entry name" value="HATPase_c"/>
    <property type="match status" value="1"/>
</dbReference>
<dbReference type="CDD" id="cd00082">
    <property type="entry name" value="HisKA"/>
    <property type="match status" value="1"/>
</dbReference>